<dbReference type="Pfam" id="PF22680">
    <property type="entry name" value="Glyco_hydro_123_N_2"/>
    <property type="match status" value="1"/>
</dbReference>
<evidence type="ECO:0000313" key="4">
    <source>
        <dbReference type="EMBL" id="NLR82314.1"/>
    </source>
</evidence>
<dbReference type="Proteomes" id="UP000552864">
    <property type="component" value="Unassembled WGS sequence"/>
</dbReference>
<reference evidence="4 5" key="1">
    <citation type="submission" date="2020-04" db="EMBL/GenBank/DDBJ databases">
        <authorList>
            <person name="Yin C."/>
        </authorList>
    </citation>
    <scope>NUCLEOTIDE SEQUENCE [LARGE SCALE GENOMIC DNA]</scope>
    <source>
        <strain evidence="4 5">Ak56</strain>
    </source>
</reference>
<gene>
    <name evidence="4" type="ORF">HGH91_27100</name>
</gene>
<feature type="domain" description="Glycoside hydrolase 123 catalytic" evidence="2">
    <location>
        <begin position="236"/>
        <end position="546"/>
    </location>
</feature>
<evidence type="ECO:0000259" key="3">
    <source>
        <dbReference type="Pfam" id="PF22680"/>
    </source>
</evidence>
<protein>
    <submittedName>
        <fullName evidence="4">DUF4091 domain-containing protein</fullName>
    </submittedName>
</protein>
<accession>A0A847SPV0</accession>
<dbReference type="EMBL" id="JABAHZ010000009">
    <property type="protein sequence ID" value="NLR82314.1"/>
    <property type="molecule type" value="Genomic_DNA"/>
</dbReference>
<feature type="signal peptide" evidence="1">
    <location>
        <begin position="1"/>
        <end position="20"/>
    </location>
</feature>
<evidence type="ECO:0000256" key="1">
    <source>
        <dbReference type="SAM" id="SignalP"/>
    </source>
</evidence>
<evidence type="ECO:0000313" key="5">
    <source>
        <dbReference type="Proteomes" id="UP000552864"/>
    </source>
</evidence>
<comment type="caution">
    <text evidence="4">The sequence shown here is derived from an EMBL/GenBank/DDBJ whole genome shotgun (WGS) entry which is preliminary data.</text>
</comment>
<sequence>MKRVKKLTIIGCLVSATAFAQHSGQIDAAHLPALAPHYQPEYTFDELVDSAAWKGQGSGLHVAFGSTEQAYFRTAVPSQKVTATWEATGWKNERLNAQLLVWSPDSLRQVRFTVGDLINENGKVIHHQHTKLHLVRYVLSNYPYGAKDATCEGTPYKQGFLMPDRFEDFDRFDLPGRTTRPVWLSLDVPADAAPGQYTGKVLVHTERYTDTLYMKIRVQRQLLPPPHDWQYRLDLWQNPWTVAWANHLEPWSAEHKALLKKHLQLYADAGGKYITTYGVHSPWSDNSYMIEGGMITWIKERDDSWKYDYRIFDEYVEMAMALGIDKAITIYTPVPWGNRFRYTDAATGNYVYEQWAPGTAVYRTRWHDFLNDLKAHLEKKGWFNKTYLGINENEMEQTLAAIKVIKKHSPQWRITYAGNWHKELDTLLDDYCYLYGKEPTDAQQRQRSARGATTTFYVCCNPPVPNNFVFSPPIEGRWISWYSFARGYDGFLRWAYDGWPEDPVRDARFGGWPAGDCFLVYPGGNSCIRFEKLREGIVDYEKIRILKAQVAASGSKAAKRAWQALEQHLGVFAKEHDFNEEKITGDVDKGRALVAALSDAVGQ</sequence>
<feature type="domain" description="Glycoside hydrolase 123 N-terminal" evidence="3">
    <location>
        <begin position="64"/>
        <end position="204"/>
    </location>
</feature>
<dbReference type="InterPro" id="IPR025150">
    <property type="entry name" value="GH123_cat"/>
</dbReference>
<proteinExistence type="predicted"/>
<name>A0A847SPV0_9BACT</name>
<evidence type="ECO:0000259" key="2">
    <source>
        <dbReference type="Pfam" id="PF13320"/>
    </source>
</evidence>
<organism evidence="4 5">
    <name type="scientific">Chitinophaga eiseniae</name>
    <dbReference type="NCBI Taxonomy" id="634771"/>
    <lineage>
        <taxon>Bacteria</taxon>
        <taxon>Pseudomonadati</taxon>
        <taxon>Bacteroidota</taxon>
        <taxon>Chitinophagia</taxon>
        <taxon>Chitinophagales</taxon>
        <taxon>Chitinophagaceae</taxon>
        <taxon>Chitinophaga</taxon>
    </lineage>
</organism>
<keyword evidence="1" id="KW-0732">Signal</keyword>
<keyword evidence="5" id="KW-1185">Reference proteome</keyword>
<dbReference type="Pfam" id="PF13320">
    <property type="entry name" value="GH123_cat"/>
    <property type="match status" value="1"/>
</dbReference>
<dbReference type="AlphaFoldDB" id="A0A847SPV0"/>
<dbReference type="InterPro" id="IPR053850">
    <property type="entry name" value="Glyco_hydro_123_N_2"/>
</dbReference>
<feature type="chain" id="PRO_5032272562" evidence="1">
    <location>
        <begin position="21"/>
        <end position="603"/>
    </location>
</feature>
<dbReference type="RefSeq" id="WP_168742280.1">
    <property type="nucleotide sequence ID" value="NZ_JABAHZ010000009.1"/>
</dbReference>